<sequence>MRIVIEYCRDRHPDAALAVVDRVHCEAVSLAAAKSIAIAMAASRMIPPEPDLVRVLDERGIEFFRQGIGPANTSEPARTPVSTDQETER</sequence>
<dbReference type="RefSeq" id="WP_175275266.1">
    <property type="nucleotide sequence ID" value="NZ_CP054836.1"/>
</dbReference>
<accession>A0A6N1V8U6</accession>
<dbReference type="AlphaFoldDB" id="A0A6N1V8U6"/>
<evidence type="ECO:0000256" key="1">
    <source>
        <dbReference type="SAM" id="MobiDB-lite"/>
    </source>
</evidence>
<dbReference type="KEGG" id="orm:HTY61_02260"/>
<protein>
    <submittedName>
        <fullName evidence="2">Uncharacterized protein</fullName>
    </submittedName>
</protein>
<reference evidence="2 3" key="1">
    <citation type="submission" date="2020-06" db="EMBL/GenBank/DDBJ databases">
        <title>Oricola thermophila sp. nov. isolated from a tidal sediments.</title>
        <authorList>
            <person name="Kwon K.K."/>
            <person name="Yang S.-H."/>
            <person name="Park M.-J."/>
        </authorList>
    </citation>
    <scope>NUCLEOTIDE SEQUENCE [LARGE SCALE GENOMIC DNA]</scope>
    <source>
        <strain evidence="2 3">MEBiC13590</strain>
    </source>
</reference>
<organism evidence="2 3">
    <name type="scientific">Oricola thermophila</name>
    <dbReference type="NCBI Taxonomy" id="2742145"/>
    <lineage>
        <taxon>Bacteria</taxon>
        <taxon>Pseudomonadati</taxon>
        <taxon>Pseudomonadota</taxon>
        <taxon>Alphaproteobacteria</taxon>
        <taxon>Hyphomicrobiales</taxon>
        <taxon>Ahrensiaceae</taxon>
        <taxon>Oricola</taxon>
    </lineage>
</organism>
<feature type="compositionally biased region" description="Polar residues" evidence="1">
    <location>
        <begin position="71"/>
        <end position="89"/>
    </location>
</feature>
<gene>
    <name evidence="2" type="ORF">HTY61_02260</name>
</gene>
<evidence type="ECO:0000313" key="3">
    <source>
        <dbReference type="Proteomes" id="UP000509367"/>
    </source>
</evidence>
<keyword evidence="3" id="KW-1185">Reference proteome</keyword>
<proteinExistence type="predicted"/>
<evidence type="ECO:0000313" key="2">
    <source>
        <dbReference type="EMBL" id="QKV17370.1"/>
    </source>
</evidence>
<dbReference type="EMBL" id="CP054836">
    <property type="protein sequence ID" value="QKV17370.1"/>
    <property type="molecule type" value="Genomic_DNA"/>
</dbReference>
<name>A0A6N1V8U6_9HYPH</name>
<dbReference type="Proteomes" id="UP000509367">
    <property type="component" value="Chromosome"/>
</dbReference>
<feature type="region of interest" description="Disordered" evidence="1">
    <location>
        <begin position="67"/>
        <end position="89"/>
    </location>
</feature>